<dbReference type="AlphaFoldDB" id="A0A0H2QZE3"/>
<protein>
    <submittedName>
        <fullName evidence="1">Uncharacterized protein</fullName>
    </submittedName>
</protein>
<organism evidence="1 2">
    <name type="scientific">Schizopora paradoxa</name>
    <dbReference type="NCBI Taxonomy" id="27342"/>
    <lineage>
        <taxon>Eukaryota</taxon>
        <taxon>Fungi</taxon>
        <taxon>Dikarya</taxon>
        <taxon>Basidiomycota</taxon>
        <taxon>Agaricomycotina</taxon>
        <taxon>Agaricomycetes</taxon>
        <taxon>Hymenochaetales</taxon>
        <taxon>Schizoporaceae</taxon>
        <taxon>Schizopora</taxon>
    </lineage>
</organism>
<keyword evidence="2" id="KW-1185">Reference proteome</keyword>
<dbReference type="Proteomes" id="UP000053477">
    <property type="component" value="Unassembled WGS sequence"/>
</dbReference>
<proteinExistence type="predicted"/>
<sequence length="236" mass="26272">MACDPSGPQLTPRLLVQGHRNASRTFHFTFRGASSWASHSGVRVWHSTVLASFGFITNASSVCGYIMPQFLIMARTVRLFYCACFLCEFVNLNNDCVSGATRAWVLVGGWLMHAVSTEHTFLLRLFKGVEMFAISRTHQLRSADGMFLRSLCPAFPRGPIPFSLSLPSLPRLREVEKAPSRQRHEHSLGSLITHSTYGDRENLTPRQREAAADSLACRTAFWDPRRTGSGQQAGVV</sequence>
<gene>
    <name evidence="1" type="ORF">SCHPADRAFT_989750</name>
</gene>
<evidence type="ECO:0000313" key="2">
    <source>
        <dbReference type="Proteomes" id="UP000053477"/>
    </source>
</evidence>
<name>A0A0H2QZE3_9AGAM</name>
<reference evidence="1 2" key="1">
    <citation type="submission" date="2015-04" db="EMBL/GenBank/DDBJ databases">
        <title>Complete genome sequence of Schizopora paradoxa KUC8140, a cosmopolitan wood degrader in East Asia.</title>
        <authorList>
            <consortium name="DOE Joint Genome Institute"/>
            <person name="Min B."/>
            <person name="Park H."/>
            <person name="Jang Y."/>
            <person name="Kim J.-J."/>
            <person name="Kim K.H."/>
            <person name="Pangilinan J."/>
            <person name="Lipzen A."/>
            <person name="Riley R."/>
            <person name="Grigoriev I.V."/>
            <person name="Spatafora J.W."/>
            <person name="Choi I.-G."/>
        </authorList>
    </citation>
    <scope>NUCLEOTIDE SEQUENCE [LARGE SCALE GENOMIC DNA]</scope>
    <source>
        <strain evidence="1 2">KUC8140</strain>
    </source>
</reference>
<dbReference type="InParanoid" id="A0A0H2QZE3"/>
<dbReference type="EMBL" id="KQ086579">
    <property type="protein sequence ID" value="KLO04352.1"/>
    <property type="molecule type" value="Genomic_DNA"/>
</dbReference>
<accession>A0A0H2QZE3</accession>
<evidence type="ECO:0000313" key="1">
    <source>
        <dbReference type="EMBL" id="KLO04352.1"/>
    </source>
</evidence>